<name>A0AAF3F8V3_9BILA</name>
<organism evidence="1 2">
    <name type="scientific">Mesorhabditis belari</name>
    <dbReference type="NCBI Taxonomy" id="2138241"/>
    <lineage>
        <taxon>Eukaryota</taxon>
        <taxon>Metazoa</taxon>
        <taxon>Ecdysozoa</taxon>
        <taxon>Nematoda</taxon>
        <taxon>Chromadorea</taxon>
        <taxon>Rhabditida</taxon>
        <taxon>Rhabditina</taxon>
        <taxon>Rhabditomorpha</taxon>
        <taxon>Rhabditoidea</taxon>
        <taxon>Rhabditidae</taxon>
        <taxon>Mesorhabditinae</taxon>
        <taxon>Mesorhabditis</taxon>
    </lineage>
</organism>
<proteinExistence type="predicted"/>
<dbReference type="AlphaFoldDB" id="A0AAF3F8V3"/>
<evidence type="ECO:0000313" key="2">
    <source>
        <dbReference type="WBParaSite" id="MBELARI_LOCUS2378"/>
    </source>
</evidence>
<sequence>MCKRTSRTGKQGKTQGMRLPILRRLFSRSYAHAEAPPKERDSWAQEVRDMLTRLLTIWPDDVEALIDLAQLTAHIDAQKSLELRCQSR</sequence>
<reference evidence="2" key="1">
    <citation type="submission" date="2024-02" db="UniProtKB">
        <authorList>
            <consortium name="WormBaseParasite"/>
        </authorList>
    </citation>
    <scope>IDENTIFICATION</scope>
</reference>
<protein>
    <submittedName>
        <fullName evidence="2">Uncharacterized protein</fullName>
    </submittedName>
</protein>
<evidence type="ECO:0000313" key="1">
    <source>
        <dbReference type="Proteomes" id="UP000887575"/>
    </source>
</evidence>
<keyword evidence="1" id="KW-1185">Reference proteome</keyword>
<dbReference type="Proteomes" id="UP000887575">
    <property type="component" value="Unassembled WGS sequence"/>
</dbReference>
<accession>A0AAF3F8V3</accession>
<dbReference type="WBParaSite" id="MBELARI_LOCUS2378">
    <property type="protein sequence ID" value="MBELARI_LOCUS2378"/>
    <property type="gene ID" value="MBELARI_LOCUS2378"/>
</dbReference>